<feature type="non-terminal residue" evidence="6">
    <location>
        <position position="62"/>
    </location>
</feature>
<dbReference type="GeneID" id="63801047"/>
<evidence type="ECO:0000259" key="5">
    <source>
        <dbReference type="Pfam" id="PF05182"/>
    </source>
</evidence>
<name>A0A1Y1WK31_9FUNG</name>
<gene>
    <name evidence="6" type="ORF">DL89DRAFT_219539</name>
</gene>
<dbReference type="EMBL" id="MCFD01000001">
    <property type="protein sequence ID" value="ORX73688.1"/>
    <property type="molecule type" value="Genomic_DNA"/>
</dbReference>
<accession>A0A1Y1WK31</accession>
<dbReference type="AlphaFoldDB" id="A0A1Y1WK31"/>
<comment type="subcellular location">
    <subcellularLocation>
        <location evidence="1">Nucleus</location>
    </subcellularLocation>
</comment>
<dbReference type="OrthoDB" id="1917198at2759"/>
<keyword evidence="7" id="KW-1185">Reference proteome</keyword>
<evidence type="ECO:0000313" key="6">
    <source>
        <dbReference type="EMBL" id="ORX73688.1"/>
    </source>
</evidence>
<evidence type="ECO:0000256" key="3">
    <source>
        <dbReference type="ARBA" id="ARBA00022664"/>
    </source>
</evidence>
<sequence>MTVPLLKNIDLYKIDLDLLEEKPWRNPGADITDYFNFGFNEQTWRLYCLKQKQLRADFSVRK</sequence>
<keyword evidence="3" id="KW-0507">mRNA processing</keyword>
<evidence type="ECO:0000256" key="2">
    <source>
        <dbReference type="ARBA" id="ARBA00007459"/>
    </source>
</evidence>
<reference evidence="6 7" key="1">
    <citation type="submission" date="2016-07" db="EMBL/GenBank/DDBJ databases">
        <title>Pervasive Adenine N6-methylation of Active Genes in Fungi.</title>
        <authorList>
            <consortium name="DOE Joint Genome Institute"/>
            <person name="Mondo S.J."/>
            <person name="Dannebaum R.O."/>
            <person name="Kuo R.C."/>
            <person name="Labutti K."/>
            <person name="Haridas S."/>
            <person name="Kuo A."/>
            <person name="Salamov A."/>
            <person name="Ahrendt S.R."/>
            <person name="Lipzen A."/>
            <person name="Sullivan W."/>
            <person name="Andreopoulos W.B."/>
            <person name="Clum A."/>
            <person name="Lindquist E."/>
            <person name="Daum C."/>
            <person name="Ramamoorthy G.K."/>
            <person name="Gryganskyi A."/>
            <person name="Culley D."/>
            <person name="Magnuson J.K."/>
            <person name="James T.Y."/>
            <person name="O'Malley M.A."/>
            <person name="Stajich J.E."/>
            <person name="Spatafora J.W."/>
            <person name="Visel A."/>
            <person name="Grigoriev I.V."/>
        </authorList>
    </citation>
    <scope>NUCLEOTIDE SEQUENCE [LARGE SCALE GENOMIC DNA]</scope>
    <source>
        <strain evidence="6 7">ATCC 12442</strain>
    </source>
</reference>
<dbReference type="RefSeq" id="XP_040746899.1">
    <property type="nucleotide sequence ID" value="XM_040884399.1"/>
</dbReference>
<feature type="domain" description="Pre-mRNA polyadenylation factor Fip1" evidence="5">
    <location>
        <begin position="14"/>
        <end position="55"/>
    </location>
</feature>
<evidence type="ECO:0000256" key="4">
    <source>
        <dbReference type="ARBA" id="ARBA00023242"/>
    </source>
</evidence>
<evidence type="ECO:0000313" key="7">
    <source>
        <dbReference type="Proteomes" id="UP000193922"/>
    </source>
</evidence>
<dbReference type="Proteomes" id="UP000193922">
    <property type="component" value="Unassembled WGS sequence"/>
</dbReference>
<organism evidence="6 7">
    <name type="scientific">Linderina pennispora</name>
    <dbReference type="NCBI Taxonomy" id="61395"/>
    <lineage>
        <taxon>Eukaryota</taxon>
        <taxon>Fungi</taxon>
        <taxon>Fungi incertae sedis</taxon>
        <taxon>Zoopagomycota</taxon>
        <taxon>Kickxellomycotina</taxon>
        <taxon>Kickxellomycetes</taxon>
        <taxon>Kickxellales</taxon>
        <taxon>Kickxellaceae</taxon>
        <taxon>Linderina</taxon>
    </lineage>
</organism>
<dbReference type="PANTHER" id="PTHR36884">
    <property type="entry name" value="FIP1[III]-LIKE PROTEIN"/>
    <property type="match status" value="1"/>
</dbReference>
<dbReference type="Pfam" id="PF05182">
    <property type="entry name" value="Fip1"/>
    <property type="match status" value="1"/>
</dbReference>
<dbReference type="GO" id="GO:0005634">
    <property type="term" value="C:nucleus"/>
    <property type="evidence" value="ECO:0007669"/>
    <property type="project" value="UniProtKB-SubCell"/>
</dbReference>
<comment type="similarity">
    <text evidence="2">Belongs to the FIP1 family.</text>
</comment>
<dbReference type="InterPro" id="IPR044976">
    <property type="entry name" value="FIPS5/FIPS3-like"/>
</dbReference>
<protein>
    <recommendedName>
        <fullName evidence="5">Pre-mRNA polyadenylation factor Fip1 domain-containing protein</fullName>
    </recommendedName>
</protein>
<comment type="caution">
    <text evidence="6">The sequence shown here is derived from an EMBL/GenBank/DDBJ whole genome shotgun (WGS) entry which is preliminary data.</text>
</comment>
<dbReference type="GO" id="GO:0006397">
    <property type="term" value="P:mRNA processing"/>
    <property type="evidence" value="ECO:0007669"/>
    <property type="project" value="UniProtKB-KW"/>
</dbReference>
<evidence type="ECO:0000256" key="1">
    <source>
        <dbReference type="ARBA" id="ARBA00004123"/>
    </source>
</evidence>
<dbReference type="PANTHER" id="PTHR36884:SF4">
    <property type="entry name" value="FIP1[III]-LIKE PROTEIN"/>
    <property type="match status" value="1"/>
</dbReference>
<dbReference type="InterPro" id="IPR007854">
    <property type="entry name" value="Fip1_dom"/>
</dbReference>
<dbReference type="STRING" id="61395.A0A1Y1WK31"/>
<proteinExistence type="inferred from homology"/>
<keyword evidence="4" id="KW-0539">Nucleus</keyword>